<dbReference type="Gene3D" id="3.40.605.10">
    <property type="entry name" value="Aldehyde Dehydrogenase, Chain A, domain 1"/>
    <property type="match status" value="1"/>
</dbReference>
<feature type="region of interest" description="Disordered" evidence="4">
    <location>
        <begin position="25"/>
        <end position="51"/>
    </location>
</feature>
<dbReference type="InterPro" id="IPR015590">
    <property type="entry name" value="Aldehyde_DH_dom"/>
</dbReference>
<protein>
    <submittedName>
        <fullName evidence="6">Aldehyde dehydrogenase family protein</fullName>
    </submittedName>
</protein>
<dbReference type="PROSITE" id="PS00070">
    <property type="entry name" value="ALDEHYDE_DEHYDR_CYS"/>
    <property type="match status" value="1"/>
</dbReference>
<dbReference type="AlphaFoldDB" id="A0A6H9WPM9"/>
<proteinExistence type="inferred from homology"/>
<dbReference type="GO" id="GO:0016620">
    <property type="term" value="F:oxidoreductase activity, acting on the aldehyde or oxo group of donors, NAD or NADP as acceptor"/>
    <property type="evidence" value="ECO:0007669"/>
    <property type="project" value="InterPro"/>
</dbReference>
<dbReference type="InterPro" id="IPR016160">
    <property type="entry name" value="Ald_DH_CS_CYS"/>
</dbReference>
<feature type="compositionally biased region" description="Basic and acidic residues" evidence="4">
    <location>
        <begin position="28"/>
        <end position="42"/>
    </location>
</feature>
<dbReference type="InterPro" id="IPR016162">
    <property type="entry name" value="Ald_DH_N"/>
</dbReference>
<dbReference type="FunFam" id="3.40.605.10:FF:000001">
    <property type="entry name" value="Aldehyde dehydrogenase 1"/>
    <property type="match status" value="1"/>
</dbReference>
<evidence type="ECO:0000256" key="4">
    <source>
        <dbReference type="SAM" id="MobiDB-lite"/>
    </source>
</evidence>
<reference evidence="6 7" key="1">
    <citation type="submission" date="2019-09" db="EMBL/GenBank/DDBJ databases">
        <title>Phylogeny of genus Pseudoclavibacter and closely related genus.</title>
        <authorList>
            <person name="Li Y."/>
        </authorList>
    </citation>
    <scope>NUCLEOTIDE SEQUENCE [LARGE SCALE GENOMIC DNA]</scope>
    <source>
        <strain evidence="6 7">EGI 60007</strain>
    </source>
</reference>
<keyword evidence="1 3" id="KW-0560">Oxidoreductase</keyword>
<dbReference type="OrthoDB" id="6882680at2"/>
<dbReference type="InterPro" id="IPR016161">
    <property type="entry name" value="Ald_DH/histidinol_DH"/>
</dbReference>
<evidence type="ECO:0000259" key="5">
    <source>
        <dbReference type="Pfam" id="PF00171"/>
    </source>
</evidence>
<dbReference type="Proteomes" id="UP000431744">
    <property type="component" value="Unassembled WGS sequence"/>
</dbReference>
<dbReference type="EMBL" id="WBJY01000001">
    <property type="protein sequence ID" value="KAB1648937.1"/>
    <property type="molecule type" value="Genomic_DNA"/>
</dbReference>
<dbReference type="PANTHER" id="PTHR11699">
    <property type="entry name" value="ALDEHYDE DEHYDROGENASE-RELATED"/>
    <property type="match status" value="1"/>
</dbReference>
<keyword evidence="7" id="KW-1185">Reference proteome</keyword>
<comment type="caution">
    <text evidence="6">The sequence shown here is derived from an EMBL/GenBank/DDBJ whole genome shotgun (WGS) entry which is preliminary data.</text>
</comment>
<dbReference type="InterPro" id="IPR016163">
    <property type="entry name" value="Ald_DH_C"/>
</dbReference>
<dbReference type="InterPro" id="IPR029510">
    <property type="entry name" value="Ald_DH_CS_GLU"/>
</dbReference>
<dbReference type="Pfam" id="PF00171">
    <property type="entry name" value="Aldedh"/>
    <property type="match status" value="1"/>
</dbReference>
<feature type="domain" description="Aldehyde dehydrogenase" evidence="5">
    <location>
        <begin position="43"/>
        <end position="501"/>
    </location>
</feature>
<organism evidence="6 7">
    <name type="scientific">Pseudoclavibacter endophyticus</name>
    <dbReference type="NCBI Taxonomy" id="1778590"/>
    <lineage>
        <taxon>Bacteria</taxon>
        <taxon>Bacillati</taxon>
        <taxon>Actinomycetota</taxon>
        <taxon>Actinomycetes</taxon>
        <taxon>Micrococcales</taxon>
        <taxon>Microbacteriaceae</taxon>
        <taxon>Pseudoclavibacter</taxon>
    </lineage>
</organism>
<evidence type="ECO:0000256" key="1">
    <source>
        <dbReference type="ARBA" id="ARBA00023002"/>
    </source>
</evidence>
<feature type="active site" evidence="2">
    <location>
        <position position="277"/>
    </location>
</feature>
<evidence type="ECO:0000256" key="3">
    <source>
        <dbReference type="RuleBase" id="RU003345"/>
    </source>
</evidence>
<evidence type="ECO:0000313" key="6">
    <source>
        <dbReference type="EMBL" id="KAB1648937.1"/>
    </source>
</evidence>
<dbReference type="SUPFAM" id="SSF53720">
    <property type="entry name" value="ALDH-like"/>
    <property type="match status" value="1"/>
</dbReference>
<dbReference type="Gene3D" id="3.40.309.10">
    <property type="entry name" value="Aldehyde Dehydrogenase, Chain A, domain 2"/>
    <property type="match status" value="1"/>
</dbReference>
<sequence>MAEHDIAADAANAPESIDWHARAAAARPDGRMHVGGQRRDASDGTTTRSVNPATAASIAEIAAGTADDVDSAVGAARASFESGAWSRLAAADRGRIMQRWADLIEANADELALLETLDMGKPIAQSMTIDVPGTAATIRWYAELADKLADEIPSTPPGSMATVTRAPLGVVAAITPWNYPMEIASWKLAPALAVGNSLVHKPASESSLTALRLADLALEAGIPEGVLNVITGSGRLVGEGLARHRDVDMLTFTGSTGVAKRLLVASGETNMKRLALEAGGKSANLVFADTESITLAAEKAAFGAYYNQGEVCSANSRVYVERPILDDFLSAFREAAKGYAPGDPLDWASPTGALINEGHADDVERAVDEARVSGDIAFGGERQQRGDSRAFYTPTAVVGLSAEHPLVTDELFGPVATVTVFDDEDDAVRQANDTRYGLAASVWTSNLSRAHRVSERLVAGTVSVNTVDALGVTTPFGGFRESGFGRDLSAHAIDNYVGLKTTWFQHG</sequence>
<dbReference type="PROSITE" id="PS00687">
    <property type="entry name" value="ALDEHYDE_DEHYDR_GLU"/>
    <property type="match status" value="1"/>
</dbReference>
<gene>
    <name evidence="6" type="ORF">F8O04_01150</name>
</gene>
<evidence type="ECO:0000256" key="2">
    <source>
        <dbReference type="PROSITE-ProRule" id="PRU10007"/>
    </source>
</evidence>
<name>A0A6H9WPM9_9MICO</name>
<dbReference type="RefSeq" id="WP_158027490.1">
    <property type="nucleotide sequence ID" value="NZ_BMHG01000001.1"/>
</dbReference>
<evidence type="ECO:0000313" key="7">
    <source>
        <dbReference type="Proteomes" id="UP000431744"/>
    </source>
</evidence>
<accession>A0A6H9WPM9</accession>
<comment type="similarity">
    <text evidence="3">Belongs to the aldehyde dehydrogenase family.</text>
</comment>